<dbReference type="NCBIfam" id="NF002083">
    <property type="entry name" value="PRK00913.3-5"/>
    <property type="match status" value="1"/>
</dbReference>
<dbReference type="InterPro" id="IPR043472">
    <property type="entry name" value="Macro_dom-like"/>
</dbReference>
<dbReference type="InterPro" id="IPR008283">
    <property type="entry name" value="Peptidase_M17_N"/>
</dbReference>
<dbReference type="GO" id="GO:0030145">
    <property type="term" value="F:manganese ion binding"/>
    <property type="evidence" value="ECO:0007669"/>
    <property type="project" value="UniProtKB-UniRule"/>
</dbReference>
<comment type="subcellular location">
    <subcellularLocation>
        <location evidence="8">Cytoplasm</location>
    </subcellularLocation>
</comment>
<organism evidence="10 11">
    <name type="scientific">Geobacter argillaceus</name>
    <dbReference type="NCBI Taxonomy" id="345631"/>
    <lineage>
        <taxon>Bacteria</taxon>
        <taxon>Pseudomonadati</taxon>
        <taxon>Thermodesulfobacteriota</taxon>
        <taxon>Desulfuromonadia</taxon>
        <taxon>Geobacterales</taxon>
        <taxon>Geobacteraceae</taxon>
        <taxon>Geobacter</taxon>
    </lineage>
</organism>
<feature type="binding site" evidence="8">
    <location>
        <position position="268"/>
    </location>
    <ligand>
        <name>Mn(2+)</name>
        <dbReference type="ChEBI" id="CHEBI:29035"/>
        <label>1</label>
    </ligand>
</feature>
<dbReference type="NCBIfam" id="NF002074">
    <property type="entry name" value="PRK00913.1-4"/>
    <property type="match status" value="1"/>
</dbReference>
<dbReference type="EMBL" id="VLLN01000008">
    <property type="protein sequence ID" value="TWJ19566.1"/>
    <property type="molecule type" value="Genomic_DNA"/>
</dbReference>
<comment type="similarity">
    <text evidence="3 8">Belongs to the peptidase M17 family.</text>
</comment>
<dbReference type="GO" id="GO:0005737">
    <property type="term" value="C:cytoplasm"/>
    <property type="evidence" value="ECO:0007669"/>
    <property type="project" value="UniProtKB-SubCell"/>
</dbReference>
<feature type="binding site" evidence="8">
    <location>
        <position position="286"/>
    </location>
    <ligand>
        <name>Mn(2+)</name>
        <dbReference type="ChEBI" id="CHEBI:29035"/>
        <label>2</label>
    </ligand>
</feature>
<gene>
    <name evidence="8" type="primary">pepA</name>
    <name evidence="10" type="ORF">JN12_01683</name>
</gene>
<dbReference type="Pfam" id="PF00883">
    <property type="entry name" value="Peptidase_M17"/>
    <property type="match status" value="1"/>
</dbReference>
<keyword evidence="7 8" id="KW-0464">Manganese</keyword>
<dbReference type="PROSITE" id="PS51257">
    <property type="entry name" value="PROKAR_LIPOPROTEIN"/>
    <property type="match status" value="1"/>
</dbReference>
<comment type="catalytic activity">
    <reaction evidence="1 8">
        <text>Release of an N-terminal amino acid, Xaa-|-Yaa-, in which Xaa is preferably Leu, but may be other amino acids including Pro although not Arg or Lys, and Yaa may be Pro. Amino acid amides and methyl esters are also readily hydrolyzed, but rates on arylamides are exceedingly low.</text>
        <dbReference type="EC" id="3.4.11.1"/>
    </reaction>
</comment>
<comment type="caution">
    <text evidence="10">The sequence shown here is derived from an EMBL/GenBank/DDBJ whole genome shotgun (WGS) entry which is preliminary data.</text>
</comment>
<evidence type="ECO:0000313" key="11">
    <source>
        <dbReference type="Proteomes" id="UP000319449"/>
    </source>
</evidence>
<dbReference type="PANTHER" id="PTHR11963">
    <property type="entry name" value="LEUCINE AMINOPEPTIDASE-RELATED"/>
    <property type="match status" value="1"/>
</dbReference>
<feature type="binding site" evidence="8">
    <location>
        <position position="347"/>
    </location>
    <ligand>
        <name>Mn(2+)</name>
        <dbReference type="ChEBI" id="CHEBI:29035"/>
        <label>1</label>
    </ligand>
</feature>
<comment type="cofactor">
    <cofactor evidence="8">
        <name>Mn(2+)</name>
        <dbReference type="ChEBI" id="CHEBI:29035"/>
    </cofactor>
    <text evidence="8">Binds 2 manganese ions per subunit.</text>
</comment>
<evidence type="ECO:0000256" key="6">
    <source>
        <dbReference type="ARBA" id="ARBA00022801"/>
    </source>
</evidence>
<dbReference type="OrthoDB" id="9809354at2"/>
<evidence type="ECO:0000256" key="3">
    <source>
        <dbReference type="ARBA" id="ARBA00009528"/>
    </source>
</evidence>
<dbReference type="RefSeq" id="WP_145021129.1">
    <property type="nucleotide sequence ID" value="NZ_VLLN01000008.1"/>
</dbReference>
<dbReference type="EC" id="3.4.11.10" evidence="8"/>
<dbReference type="NCBIfam" id="NF002073">
    <property type="entry name" value="PRK00913.1-2"/>
    <property type="match status" value="1"/>
</dbReference>
<evidence type="ECO:0000256" key="7">
    <source>
        <dbReference type="ARBA" id="ARBA00023211"/>
    </source>
</evidence>
<dbReference type="InterPro" id="IPR011356">
    <property type="entry name" value="Leucine_aapep/pepB"/>
</dbReference>
<keyword evidence="4 8" id="KW-0031">Aminopeptidase</keyword>
<evidence type="ECO:0000256" key="8">
    <source>
        <dbReference type="HAMAP-Rule" id="MF_00181"/>
    </source>
</evidence>
<dbReference type="Gene3D" id="3.40.630.10">
    <property type="entry name" value="Zn peptidases"/>
    <property type="match status" value="1"/>
</dbReference>
<feature type="binding site" evidence="8">
    <location>
        <position position="345"/>
    </location>
    <ligand>
        <name>Mn(2+)</name>
        <dbReference type="ChEBI" id="CHEBI:29035"/>
        <label>1</label>
    </ligand>
</feature>
<feature type="binding site" evidence="8">
    <location>
        <position position="268"/>
    </location>
    <ligand>
        <name>Mn(2+)</name>
        <dbReference type="ChEBI" id="CHEBI:29035"/>
        <label>2</label>
    </ligand>
</feature>
<dbReference type="PRINTS" id="PR00481">
    <property type="entry name" value="LAMNOPPTDASE"/>
</dbReference>
<dbReference type="GO" id="GO:0070006">
    <property type="term" value="F:metalloaminopeptidase activity"/>
    <property type="evidence" value="ECO:0007669"/>
    <property type="project" value="InterPro"/>
</dbReference>
<dbReference type="PROSITE" id="PS00631">
    <property type="entry name" value="CYTOSOL_AP"/>
    <property type="match status" value="1"/>
</dbReference>
<reference evidence="10 11" key="1">
    <citation type="submission" date="2019-07" db="EMBL/GenBank/DDBJ databases">
        <title>Genomic Encyclopedia of Archaeal and Bacterial Type Strains, Phase II (KMG-II): from individual species to whole genera.</title>
        <authorList>
            <person name="Goeker M."/>
        </authorList>
    </citation>
    <scope>NUCLEOTIDE SEQUENCE [LARGE SCALE GENOMIC DNA]</scope>
    <source>
        <strain evidence="10 11">ATCC BAA-1139</strain>
    </source>
</reference>
<dbReference type="NCBIfam" id="NF002077">
    <property type="entry name" value="PRK00913.2-4"/>
    <property type="match status" value="1"/>
</dbReference>
<dbReference type="Pfam" id="PF02789">
    <property type="entry name" value="Peptidase_M17_N"/>
    <property type="match status" value="1"/>
</dbReference>
<dbReference type="Gene3D" id="3.40.220.10">
    <property type="entry name" value="Leucine Aminopeptidase, subunit E, domain 1"/>
    <property type="match status" value="1"/>
</dbReference>
<dbReference type="AlphaFoldDB" id="A0A562VNK2"/>
<evidence type="ECO:0000313" key="10">
    <source>
        <dbReference type="EMBL" id="TWJ19566.1"/>
    </source>
</evidence>
<name>A0A562VNK2_9BACT</name>
<dbReference type="SUPFAM" id="SSF53187">
    <property type="entry name" value="Zn-dependent exopeptidases"/>
    <property type="match status" value="1"/>
</dbReference>
<protein>
    <recommendedName>
        <fullName evidence="8">Probable cytosol aminopeptidase</fullName>
        <ecNumber evidence="8">3.4.11.1</ecNumber>
    </recommendedName>
    <alternativeName>
        <fullName evidence="8">Leucine aminopeptidase</fullName>
        <shortName evidence="8">LAP</shortName>
        <ecNumber evidence="8">3.4.11.10</ecNumber>
    </alternativeName>
    <alternativeName>
        <fullName evidence="8">Leucyl aminopeptidase</fullName>
    </alternativeName>
</protein>
<keyword evidence="8" id="KW-0479">Metal-binding</keyword>
<dbReference type="SUPFAM" id="SSF52949">
    <property type="entry name" value="Macro domain-like"/>
    <property type="match status" value="1"/>
</dbReference>
<feature type="binding site" evidence="8">
    <location>
        <position position="263"/>
    </location>
    <ligand>
        <name>Mn(2+)</name>
        <dbReference type="ChEBI" id="CHEBI:29035"/>
        <label>2</label>
    </ligand>
</feature>
<dbReference type="Proteomes" id="UP000319449">
    <property type="component" value="Unassembled WGS sequence"/>
</dbReference>
<evidence type="ECO:0000256" key="1">
    <source>
        <dbReference type="ARBA" id="ARBA00000135"/>
    </source>
</evidence>
<keyword evidence="8" id="KW-0963">Cytoplasm</keyword>
<keyword evidence="6 8" id="KW-0378">Hydrolase</keyword>
<dbReference type="EC" id="3.4.11.1" evidence="8"/>
<feature type="domain" description="Cytosol aminopeptidase" evidence="9">
    <location>
        <begin position="343"/>
        <end position="350"/>
    </location>
</feature>
<evidence type="ECO:0000256" key="4">
    <source>
        <dbReference type="ARBA" id="ARBA00022438"/>
    </source>
</evidence>
<comment type="function">
    <text evidence="8">Presumably involved in the processing and regular turnover of intracellular proteins. Catalyzes the removal of unsubstituted N-terminal amino acids from various peptides.</text>
</comment>
<sequence length="498" mass="52427">MKFSAVVADPTTHPCPALIIGCFEELSAAPLLAELDRALHGAITALYAQKEFTGGLNKTKIVHTCGRLPAERLLLVGLGKAEELTAERLRQGAGSAAQALRGARLTTASSVLHLAGLVPDEAATATTTGTMLGGYAFTRYKTGKDEPKPLAGVTLLLRDKREVQTVKKAMADAEALCRGVLLARDLVSLPGNEATPAYIAGRALELAGLDRVNCVVLERTELEELGMGGLLAVGKGSQHAPRFVVLEYQGGSPGQRPVVLVGKGVTFDSGGISLKPREGMERMKDDMAGAAAVLGTIRAAAELGLPVNVTGLVPLAENMPDGGAYKPGDIVTTLAGKTVEINNTDAEGRMILCDALHYAQRYKPAALIDLATLTGACLVALGDQATGMLGTDEGLTRAIARAGEATGERVWELPLWEEYGEAMKSDVADLKNAGGPHAGTITAAWFLKQFSGKAKWVHLDIAGTAWEEKGRHYLPKGATGVGVRLLIEYLRGVTMKRH</sequence>
<proteinExistence type="inferred from homology"/>
<evidence type="ECO:0000256" key="5">
    <source>
        <dbReference type="ARBA" id="ARBA00022670"/>
    </source>
</evidence>
<dbReference type="CDD" id="cd00433">
    <property type="entry name" value="Peptidase_M17"/>
    <property type="match status" value="1"/>
</dbReference>
<accession>A0A562VNK2</accession>
<dbReference type="PANTHER" id="PTHR11963:SF23">
    <property type="entry name" value="CYTOSOL AMINOPEPTIDASE"/>
    <property type="match status" value="1"/>
</dbReference>
<keyword evidence="5 8" id="KW-0645">Protease</keyword>
<dbReference type="InterPro" id="IPR023042">
    <property type="entry name" value="Peptidase_M17_leu_NH2_pept"/>
</dbReference>
<dbReference type="GO" id="GO:0006508">
    <property type="term" value="P:proteolysis"/>
    <property type="evidence" value="ECO:0007669"/>
    <property type="project" value="UniProtKB-KW"/>
</dbReference>
<feature type="active site" evidence="8">
    <location>
        <position position="275"/>
    </location>
</feature>
<feature type="active site" evidence="8">
    <location>
        <position position="349"/>
    </location>
</feature>
<evidence type="ECO:0000259" key="9">
    <source>
        <dbReference type="PROSITE" id="PS00631"/>
    </source>
</evidence>
<feature type="binding site" evidence="8">
    <location>
        <position position="347"/>
    </location>
    <ligand>
        <name>Mn(2+)</name>
        <dbReference type="ChEBI" id="CHEBI:29035"/>
        <label>2</label>
    </ligand>
</feature>
<keyword evidence="11" id="KW-1185">Reference proteome</keyword>
<dbReference type="InterPro" id="IPR000819">
    <property type="entry name" value="Peptidase_M17_C"/>
</dbReference>
<comment type="catalytic activity">
    <reaction evidence="2 8">
        <text>Release of an N-terminal amino acid, preferentially leucine, but not glutamic or aspartic acids.</text>
        <dbReference type="EC" id="3.4.11.10"/>
    </reaction>
</comment>
<evidence type="ECO:0000256" key="2">
    <source>
        <dbReference type="ARBA" id="ARBA00000967"/>
    </source>
</evidence>
<dbReference type="HAMAP" id="MF_00181">
    <property type="entry name" value="Cytosol_peptidase_M17"/>
    <property type="match status" value="1"/>
</dbReference>